<proteinExistence type="predicted"/>
<evidence type="ECO:0008006" key="6">
    <source>
        <dbReference type="Google" id="ProtNLM"/>
    </source>
</evidence>
<organism evidence="4 5">
    <name type="scientific">Pseudonocardia halophobica</name>
    <dbReference type="NCBI Taxonomy" id="29401"/>
    <lineage>
        <taxon>Bacteria</taxon>
        <taxon>Bacillati</taxon>
        <taxon>Actinomycetota</taxon>
        <taxon>Actinomycetes</taxon>
        <taxon>Pseudonocardiales</taxon>
        <taxon>Pseudonocardiaceae</taxon>
        <taxon>Pseudonocardia</taxon>
    </lineage>
</organism>
<dbReference type="InterPro" id="IPR002525">
    <property type="entry name" value="Transp_IS110-like_N"/>
</dbReference>
<protein>
    <recommendedName>
        <fullName evidence="6">Transposase IS116/IS110/IS902 family protein</fullName>
    </recommendedName>
</protein>
<evidence type="ECO:0000259" key="2">
    <source>
        <dbReference type="Pfam" id="PF01548"/>
    </source>
</evidence>
<comment type="caution">
    <text evidence="4">The sequence shown here is derived from an EMBL/GenBank/DDBJ whole genome shotgun (WGS) entry which is preliminary data.</text>
</comment>
<name>A0A9W6L5E8_9PSEU</name>
<reference evidence="4" key="1">
    <citation type="journal article" date="2014" name="Int. J. Syst. Evol. Microbiol.">
        <title>Complete genome sequence of Corynebacterium casei LMG S-19264T (=DSM 44701T), isolated from a smear-ripened cheese.</title>
        <authorList>
            <consortium name="US DOE Joint Genome Institute (JGI-PGF)"/>
            <person name="Walter F."/>
            <person name="Albersmeier A."/>
            <person name="Kalinowski J."/>
            <person name="Ruckert C."/>
        </authorList>
    </citation>
    <scope>NUCLEOTIDE SEQUENCE</scope>
    <source>
        <strain evidence="4">VKM Ac-1069</strain>
    </source>
</reference>
<accession>A0A9W6L5E8</accession>
<dbReference type="GO" id="GO:0006313">
    <property type="term" value="P:DNA transposition"/>
    <property type="evidence" value="ECO:0007669"/>
    <property type="project" value="InterPro"/>
</dbReference>
<dbReference type="PANTHER" id="PTHR33055:SF16">
    <property type="entry name" value="TRANSPOSASE FOR INSERTION SEQUENCE ELEMENT IS1547"/>
    <property type="match status" value="1"/>
</dbReference>
<keyword evidence="5" id="KW-1185">Reference proteome</keyword>
<reference evidence="4" key="2">
    <citation type="submission" date="2023-01" db="EMBL/GenBank/DDBJ databases">
        <authorList>
            <person name="Sun Q."/>
            <person name="Evtushenko L."/>
        </authorList>
    </citation>
    <scope>NUCLEOTIDE SEQUENCE</scope>
    <source>
        <strain evidence="4">VKM Ac-1069</strain>
    </source>
</reference>
<dbReference type="Pfam" id="PF02371">
    <property type="entry name" value="Transposase_20"/>
    <property type="match status" value="1"/>
</dbReference>
<evidence type="ECO:0000259" key="3">
    <source>
        <dbReference type="Pfam" id="PF02371"/>
    </source>
</evidence>
<sequence length="387" mass="41398">MSVAPTDRSPRPPEHPAGHPAEHPAGWFGPATAAPTGGIDWASDTHAVAVVAGDGTPLDRFTVPHTRAGLRGLCRRLHRVGVDQVGIERGDGPSFAVVLLRGVSVVVARRRSRSFVLAALRALHLDLLLVDDFLAWCEGRAGTEATGPELGSRPALVLRMARNSAVNASTKATNQLKAVLVGADPALRESLAGLGPATLVRRCAELPGPSPGAGDLACTVVFTQRTLAARILALKAEAYHLHKRLRALVTAHAPALIARRGIGPDSAAALLIATGDNPERLHAEGAYAALYGVSPVQASSGRTQRLRLDRGSDRQANAALYRITLSRLRWDPRTQQYLQRRLAEGKIRCEMIRCLKRYIARDVFSLLTPPTTATVATRTKTTAAWHP</sequence>
<evidence type="ECO:0000313" key="5">
    <source>
        <dbReference type="Proteomes" id="UP001143463"/>
    </source>
</evidence>
<evidence type="ECO:0000256" key="1">
    <source>
        <dbReference type="SAM" id="MobiDB-lite"/>
    </source>
</evidence>
<dbReference type="EMBL" id="BSFQ01000015">
    <property type="protein sequence ID" value="GLL12544.1"/>
    <property type="molecule type" value="Genomic_DNA"/>
</dbReference>
<dbReference type="GO" id="GO:0004803">
    <property type="term" value="F:transposase activity"/>
    <property type="evidence" value="ECO:0007669"/>
    <property type="project" value="InterPro"/>
</dbReference>
<dbReference type="RefSeq" id="WP_156067698.1">
    <property type="nucleotide sequence ID" value="NZ_BAAAUZ010000073.1"/>
</dbReference>
<evidence type="ECO:0000313" key="4">
    <source>
        <dbReference type="EMBL" id="GLL12544.1"/>
    </source>
</evidence>
<gene>
    <name evidence="4" type="ORF">GCM10017577_36850</name>
</gene>
<dbReference type="Pfam" id="PF01548">
    <property type="entry name" value="DEDD_Tnp_IS110"/>
    <property type="match status" value="1"/>
</dbReference>
<dbReference type="AlphaFoldDB" id="A0A9W6L5E8"/>
<dbReference type="InterPro" id="IPR047650">
    <property type="entry name" value="Transpos_IS110"/>
</dbReference>
<dbReference type="GO" id="GO:0003677">
    <property type="term" value="F:DNA binding"/>
    <property type="evidence" value="ECO:0007669"/>
    <property type="project" value="InterPro"/>
</dbReference>
<dbReference type="InterPro" id="IPR003346">
    <property type="entry name" value="Transposase_20"/>
</dbReference>
<feature type="region of interest" description="Disordered" evidence="1">
    <location>
        <begin position="1"/>
        <end position="29"/>
    </location>
</feature>
<feature type="domain" description="Transposase IS116/IS110/IS902 C-terminal" evidence="3">
    <location>
        <begin position="260"/>
        <end position="339"/>
    </location>
</feature>
<feature type="compositionally biased region" description="Basic and acidic residues" evidence="1">
    <location>
        <begin position="8"/>
        <end position="22"/>
    </location>
</feature>
<feature type="domain" description="Transposase IS110-like N-terminal" evidence="2">
    <location>
        <begin position="38"/>
        <end position="93"/>
    </location>
</feature>
<dbReference type="PANTHER" id="PTHR33055">
    <property type="entry name" value="TRANSPOSASE FOR INSERTION SEQUENCE ELEMENT IS1111A"/>
    <property type="match status" value="1"/>
</dbReference>
<dbReference type="Proteomes" id="UP001143463">
    <property type="component" value="Unassembled WGS sequence"/>
</dbReference>